<evidence type="ECO:0000256" key="1">
    <source>
        <dbReference type="SAM" id="MobiDB-lite"/>
    </source>
</evidence>
<reference evidence="2 3" key="1">
    <citation type="submission" date="2020-07" db="EMBL/GenBank/DDBJ databases">
        <authorList>
            <person name="Feng X."/>
        </authorList>
    </citation>
    <scope>NUCLEOTIDE SEQUENCE [LARGE SCALE GENOMIC DNA]</scope>
    <source>
        <strain evidence="2 3">JCM31066</strain>
    </source>
</reference>
<dbReference type="Pfam" id="PF13432">
    <property type="entry name" value="TPR_16"/>
    <property type="match status" value="2"/>
</dbReference>
<dbReference type="EMBL" id="JACHVB010000035">
    <property type="protein sequence ID" value="MBC2594993.1"/>
    <property type="molecule type" value="Genomic_DNA"/>
</dbReference>
<organism evidence="2 3">
    <name type="scientific">Ruficoccus amylovorans</name>
    <dbReference type="NCBI Taxonomy" id="1804625"/>
    <lineage>
        <taxon>Bacteria</taxon>
        <taxon>Pseudomonadati</taxon>
        <taxon>Verrucomicrobiota</taxon>
        <taxon>Opitutia</taxon>
        <taxon>Puniceicoccales</taxon>
        <taxon>Cerasicoccaceae</taxon>
        <taxon>Ruficoccus</taxon>
    </lineage>
</organism>
<dbReference type="InterPro" id="IPR011990">
    <property type="entry name" value="TPR-like_helical_dom_sf"/>
</dbReference>
<dbReference type="RefSeq" id="WP_185675959.1">
    <property type="nucleotide sequence ID" value="NZ_JACHVB010000035.1"/>
</dbReference>
<feature type="region of interest" description="Disordered" evidence="1">
    <location>
        <begin position="76"/>
        <end position="99"/>
    </location>
</feature>
<feature type="region of interest" description="Disordered" evidence="1">
    <location>
        <begin position="26"/>
        <end position="58"/>
    </location>
</feature>
<feature type="compositionally biased region" description="Polar residues" evidence="1">
    <location>
        <begin position="90"/>
        <end position="99"/>
    </location>
</feature>
<evidence type="ECO:0000313" key="3">
    <source>
        <dbReference type="Proteomes" id="UP000546464"/>
    </source>
</evidence>
<comment type="caution">
    <text evidence="2">The sequence shown here is derived from an EMBL/GenBank/DDBJ whole genome shotgun (WGS) entry which is preliminary data.</text>
</comment>
<keyword evidence="3" id="KW-1185">Reference proteome</keyword>
<dbReference type="Proteomes" id="UP000546464">
    <property type="component" value="Unassembled WGS sequence"/>
</dbReference>
<dbReference type="InterPro" id="IPR019734">
    <property type="entry name" value="TPR_rpt"/>
</dbReference>
<dbReference type="Gene3D" id="1.25.40.10">
    <property type="entry name" value="Tetratricopeptide repeat domain"/>
    <property type="match status" value="3"/>
</dbReference>
<dbReference type="AlphaFoldDB" id="A0A842HEP4"/>
<dbReference type="Pfam" id="PF13181">
    <property type="entry name" value="TPR_8"/>
    <property type="match status" value="1"/>
</dbReference>
<dbReference type="SMART" id="SM00028">
    <property type="entry name" value="TPR"/>
    <property type="match status" value="6"/>
</dbReference>
<protein>
    <submittedName>
        <fullName evidence="2">Tetratricopeptide repeat protein</fullName>
    </submittedName>
</protein>
<sequence length="469" mass="53331">MRDVTTGFLVFLLLGVLAARTEAVSEASGESFPEPMPAASASVQTTPDRPYVDPPDLKEWGSLEGLAHKLREQLEQEELSSAPVEPTVGPSGSTGQTAGQEPSYFQLQLQQADAHRKAGNTQAAIKRYTWVLERAQGDELLEKGALLGMAQTYFSAKEPERCVSILKNYLRAYPKDENRPELLFRLALLYREIGLHENAITTYYQVLSAIVSEGETDFERYLDLARLVMFEIACSHFQLRNYEVALQHFERIDIIRMHPQDRETIAFYSFVCQVRLARHQEALETASAFARDYPQSPLLPEIMYARGQLLFKLERPDEAVVALVDLLETAERQNDEETAGWLPWKQQAGNLIANYLFHKGDYAAALSAYQGLASLNPDLFWQLPVIYQIGICFERLHLYDRARESYAYIIAATEDMSAQQADALHSLTAGAHWRYKLLNWVDRTDTRYRSWVGTPTARQDELTPKRIEQ</sequence>
<gene>
    <name evidence="2" type="ORF">H5P28_12065</name>
</gene>
<name>A0A842HEP4_9BACT</name>
<evidence type="ECO:0000313" key="2">
    <source>
        <dbReference type="EMBL" id="MBC2594993.1"/>
    </source>
</evidence>
<proteinExistence type="predicted"/>
<accession>A0A842HEP4</accession>
<dbReference type="SUPFAM" id="SSF48452">
    <property type="entry name" value="TPR-like"/>
    <property type="match status" value="2"/>
</dbReference>